<evidence type="ECO:0000256" key="1">
    <source>
        <dbReference type="ARBA" id="ARBA00006040"/>
    </source>
</evidence>
<dbReference type="AlphaFoldDB" id="A0A1H4RBW3"/>
<keyword evidence="6 7" id="KW-0482">Metalloprotease</keyword>
<feature type="domain" description="Oligopeptidase A N-terminal" evidence="9">
    <location>
        <begin position="44"/>
        <end position="151"/>
    </location>
</feature>
<keyword evidence="3 7" id="KW-0479">Metal-binding</keyword>
<dbReference type="InterPro" id="IPR045090">
    <property type="entry name" value="Pept_M3A_M3B"/>
</dbReference>
<organism evidence="10 11">
    <name type="scientific">Pseudomonas frederiksbergensis</name>
    <dbReference type="NCBI Taxonomy" id="104087"/>
    <lineage>
        <taxon>Bacteria</taxon>
        <taxon>Pseudomonadati</taxon>
        <taxon>Pseudomonadota</taxon>
        <taxon>Gammaproteobacteria</taxon>
        <taxon>Pseudomonadales</taxon>
        <taxon>Pseudomonadaceae</taxon>
        <taxon>Pseudomonas</taxon>
    </lineage>
</organism>
<evidence type="ECO:0000259" key="9">
    <source>
        <dbReference type="Pfam" id="PF19310"/>
    </source>
</evidence>
<dbReference type="PANTHER" id="PTHR11804:SF84">
    <property type="entry name" value="SACCHAROLYSIN"/>
    <property type="match status" value="1"/>
</dbReference>
<dbReference type="Pfam" id="PF19310">
    <property type="entry name" value="TOP_N"/>
    <property type="match status" value="1"/>
</dbReference>
<feature type="domain" description="Peptidase M3A/M3B catalytic" evidence="8">
    <location>
        <begin position="226"/>
        <end position="669"/>
    </location>
</feature>
<dbReference type="Gene3D" id="1.10.1370.40">
    <property type="match status" value="1"/>
</dbReference>
<dbReference type="GO" id="GO:0004222">
    <property type="term" value="F:metalloendopeptidase activity"/>
    <property type="evidence" value="ECO:0007669"/>
    <property type="project" value="InterPro"/>
</dbReference>
<dbReference type="GO" id="GO:0006518">
    <property type="term" value="P:peptide metabolic process"/>
    <property type="evidence" value="ECO:0007669"/>
    <property type="project" value="TreeGrafter"/>
</dbReference>
<dbReference type="Gene3D" id="1.10.1370.10">
    <property type="entry name" value="Neurolysin, domain 3"/>
    <property type="match status" value="1"/>
</dbReference>
<keyword evidence="5 7" id="KW-0862">Zinc</keyword>
<dbReference type="Pfam" id="PF01432">
    <property type="entry name" value="Peptidase_M3"/>
    <property type="match status" value="1"/>
</dbReference>
<dbReference type="Gene3D" id="3.40.390.10">
    <property type="entry name" value="Collagenase (Catalytic Domain)"/>
    <property type="match status" value="1"/>
</dbReference>
<evidence type="ECO:0000256" key="7">
    <source>
        <dbReference type="RuleBase" id="RU003435"/>
    </source>
</evidence>
<dbReference type="RefSeq" id="WP_074872346.1">
    <property type="nucleotide sequence ID" value="NZ_FNTF01000002.1"/>
</dbReference>
<dbReference type="InterPro" id="IPR045666">
    <property type="entry name" value="OpdA_N"/>
</dbReference>
<dbReference type="PANTHER" id="PTHR11804">
    <property type="entry name" value="PROTEASE M3 THIMET OLIGOPEPTIDASE-RELATED"/>
    <property type="match status" value="1"/>
</dbReference>
<name>A0A1H4RBW3_9PSED</name>
<proteinExistence type="inferred from homology"/>
<dbReference type="GO" id="GO:0046872">
    <property type="term" value="F:metal ion binding"/>
    <property type="evidence" value="ECO:0007669"/>
    <property type="project" value="UniProtKB-UniRule"/>
</dbReference>
<evidence type="ECO:0000256" key="2">
    <source>
        <dbReference type="ARBA" id="ARBA00022670"/>
    </source>
</evidence>
<dbReference type="InterPro" id="IPR001567">
    <property type="entry name" value="Pept_M3A_M3B_dom"/>
</dbReference>
<dbReference type="SUPFAM" id="SSF55486">
    <property type="entry name" value="Metalloproteases ('zincins'), catalytic domain"/>
    <property type="match status" value="1"/>
</dbReference>
<evidence type="ECO:0000256" key="4">
    <source>
        <dbReference type="ARBA" id="ARBA00022801"/>
    </source>
</evidence>
<keyword evidence="4 7" id="KW-0378">Hydrolase</keyword>
<evidence type="ECO:0000256" key="5">
    <source>
        <dbReference type="ARBA" id="ARBA00022833"/>
    </source>
</evidence>
<dbReference type="InterPro" id="IPR024077">
    <property type="entry name" value="Neurolysin/TOP_dom2"/>
</dbReference>
<comment type="cofactor">
    <cofactor evidence="7">
        <name>Zn(2+)</name>
        <dbReference type="ChEBI" id="CHEBI:29105"/>
    </cofactor>
    <text evidence="7">Binds 1 zinc ion.</text>
</comment>
<comment type="similarity">
    <text evidence="1 7">Belongs to the peptidase M3 family.</text>
</comment>
<protein>
    <submittedName>
        <fullName evidence="10">Oligopeptidase A</fullName>
    </submittedName>
</protein>
<evidence type="ECO:0000313" key="11">
    <source>
        <dbReference type="Proteomes" id="UP000183114"/>
    </source>
</evidence>
<reference evidence="10 11" key="1">
    <citation type="submission" date="2016-10" db="EMBL/GenBank/DDBJ databases">
        <authorList>
            <person name="de Groot N.N."/>
        </authorList>
    </citation>
    <scope>NUCLEOTIDE SEQUENCE [LARGE SCALE GENOMIC DNA]</scope>
    <source>
        <strain evidence="10 11">BS3655</strain>
    </source>
</reference>
<accession>A0A1H4RBW3</accession>
<dbReference type="InterPro" id="IPR024079">
    <property type="entry name" value="MetalloPept_cat_dom_sf"/>
</dbReference>
<evidence type="ECO:0000256" key="3">
    <source>
        <dbReference type="ARBA" id="ARBA00022723"/>
    </source>
</evidence>
<gene>
    <name evidence="10" type="ORF">SAMN04490185_1160</name>
</gene>
<evidence type="ECO:0000259" key="8">
    <source>
        <dbReference type="Pfam" id="PF01432"/>
    </source>
</evidence>
<evidence type="ECO:0000313" key="10">
    <source>
        <dbReference type="EMBL" id="SEC29357.1"/>
    </source>
</evidence>
<dbReference type="GO" id="GO:0006508">
    <property type="term" value="P:proteolysis"/>
    <property type="evidence" value="ECO:0007669"/>
    <property type="project" value="UniProtKB-KW"/>
</dbReference>
<sequence length="691" mass="79059">MPDTNPLLQAWDLPPWSQIRTEHLVPAITTIITDNRQVIAETIISQSVLPNWDDLVLAIDEVDARLSEALDIIQTLAMTKHDDTAWNTAVAACNDAGAKYQSEKMSNRALFEAYQRLANSSIALNFDEPRKAALAKILRKFQLAGIELPRAQREKLARLNLDINRLEELFLIHLKSANAAWTKHVDDVAVLEGLYPTVKNRLKHLAKEAGHEGWLIPLDENTCQQIMMYAENRALREEYFVAYSTRASDQGPNTDEFDNDPVLTLMLSLRHQKAELLGFDNFAQLRLATAAAESTDQVQRFLRRQVTLNTPSLAQDSKELQAFALERGISEVQAWDHEFLAEKLRHHRFPQALENLRDYFPLDGTLRRLCLFCERLFGIRILEQAEFSRWHNDVRLFEISEHGQTLGHIYLDPYHRKEAPDYAWTGTLRNRRRNAEGRVALPIADLHCNFTPGVDGHPCLLEHKDLRVLFHEFGHCLQHVLTSSPHHNLSGIFQLGRDSAEFAGQVFEQWCLSREFLLWLGAHHQSAERLTEARVDAALSALETQTSRQTALLLLGAMFDFEVHRSQGDGRSIQQVFEEVQRELPHVQLPSYCRFANSFDYLVTGYAASVYAYQWSHVLAIEAFKRFQQDWVFNAQTGRAFREAFFSSGDSRSLLTALEAFLERPIAEDLFALSSEAVTPLRQRFTRHGLI</sequence>
<dbReference type="Proteomes" id="UP000183114">
    <property type="component" value="Unassembled WGS sequence"/>
</dbReference>
<keyword evidence="2 7" id="KW-0645">Protease</keyword>
<evidence type="ECO:0000256" key="6">
    <source>
        <dbReference type="ARBA" id="ARBA00023049"/>
    </source>
</evidence>
<dbReference type="EMBL" id="FNTF01000002">
    <property type="protein sequence ID" value="SEC29357.1"/>
    <property type="molecule type" value="Genomic_DNA"/>
</dbReference>